<evidence type="ECO:0000313" key="2">
    <source>
        <dbReference type="EMBL" id="KAK3673465.1"/>
    </source>
</evidence>
<organism evidence="2 3">
    <name type="scientific">Recurvomyces mirabilis</name>
    <dbReference type="NCBI Taxonomy" id="574656"/>
    <lineage>
        <taxon>Eukaryota</taxon>
        <taxon>Fungi</taxon>
        <taxon>Dikarya</taxon>
        <taxon>Ascomycota</taxon>
        <taxon>Pezizomycotina</taxon>
        <taxon>Dothideomycetes</taxon>
        <taxon>Dothideomycetidae</taxon>
        <taxon>Mycosphaerellales</taxon>
        <taxon>Teratosphaeriaceae</taxon>
        <taxon>Recurvomyces</taxon>
    </lineage>
</organism>
<name>A0AAE0WKP1_9PEZI</name>
<dbReference type="EMBL" id="JAUTXT010000025">
    <property type="protein sequence ID" value="KAK3673465.1"/>
    <property type="molecule type" value="Genomic_DNA"/>
</dbReference>
<reference evidence="2" key="1">
    <citation type="submission" date="2023-07" db="EMBL/GenBank/DDBJ databases">
        <title>Black Yeasts Isolated from many extreme environments.</title>
        <authorList>
            <person name="Coleine C."/>
            <person name="Stajich J.E."/>
            <person name="Selbmann L."/>
        </authorList>
    </citation>
    <scope>NUCLEOTIDE SEQUENCE</scope>
    <source>
        <strain evidence="2">CCFEE 5485</strain>
    </source>
</reference>
<evidence type="ECO:0000313" key="3">
    <source>
        <dbReference type="Proteomes" id="UP001274830"/>
    </source>
</evidence>
<accession>A0AAE0WKP1</accession>
<evidence type="ECO:0000256" key="1">
    <source>
        <dbReference type="SAM" id="MobiDB-lite"/>
    </source>
</evidence>
<gene>
    <name evidence="2" type="ORF">LTR78_006699</name>
</gene>
<sequence length="135" mass="15344">MEQQDGRMRRPYDCGALNEPYGDTHSANDEEFPIATTSHQIKSRQREEREARMNLLMGIFVKGNVGTAPYPVACAGFLTHIQVRSLKEMRNSEIHQITSIAEYSGRMMVGKVAIKNGLKKIFQDEPILTELDKFL</sequence>
<proteinExistence type="predicted"/>
<dbReference type="Proteomes" id="UP001274830">
    <property type="component" value="Unassembled WGS sequence"/>
</dbReference>
<protein>
    <submittedName>
        <fullName evidence="2">Uncharacterized protein</fullName>
    </submittedName>
</protein>
<keyword evidence="3" id="KW-1185">Reference proteome</keyword>
<dbReference type="AlphaFoldDB" id="A0AAE0WKP1"/>
<feature type="region of interest" description="Disordered" evidence="1">
    <location>
        <begin position="24"/>
        <end position="47"/>
    </location>
</feature>
<comment type="caution">
    <text evidence="2">The sequence shown here is derived from an EMBL/GenBank/DDBJ whole genome shotgun (WGS) entry which is preliminary data.</text>
</comment>